<feature type="non-terminal residue" evidence="1">
    <location>
        <position position="1"/>
    </location>
</feature>
<accession>A0A371EVR6</accession>
<proteinExistence type="predicted"/>
<comment type="caution">
    <text evidence="1">The sequence shown here is derived from an EMBL/GenBank/DDBJ whole genome shotgun (WGS) entry which is preliminary data.</text>
</comment>
<organism evidence="1 2">
    <name type="scientific">Mucuna pruriens</name>
    <name type="common">Velvet bean</name>
    <name type="synonym">Dolichos pruriens</name>
    <dbReference type="NCBI Taxonomy" id="157652"/>
    <lineage>
        <taxon>Eukaryota</taxon>
        <taxon>Viridiplantae</taxon>
        <taxon>Streptophyta</taxon>
        <taxon>Embryophyta</taxon>
        <taxon>Tracheophyta</taxon>
        <taxon>Spermatophyta</taxon>
        <taxon>Magnoliopsida</taxon>
        <taxon>eudicotyledons</taxon>
        <taxon>Gunneridae</taxon>
        <taxon>Pentapetalae</taxon>
        <taxon>rosids</taxon>
        <taxon>fabids</taxon>
        <taxon>Fabales</taxon>
        <taxon>Fabaceae</taxon>
        <taxon>Papilionoideae</taxon>
        <taxon>50 kb inversion clade</taxon>
        <taxon>NPAAA clade</taxon>
        <taxon>indigoferoid/millettioid clade</taxon>
        <taxon>Phaseoleae</taxon>
        <taxon>Mucuna</taxon>
    </lineage>
</organism>
<protein>
    <submittedName>
        <fullName evidence="1">Uncharacterized protein</fullName>
    </submittedName>
</protein>
<dbReference type="EMBL" id="QJKJ01011816">
    <property type="protein sequence ID" value="RDX70158.1"/>
    <property type="molecule type" value="Genomic_DNA"/>
</dbReference>
<gene>
    <name evidence="1" type="ORF">CR513_50632</name>
</gene>
<sequence>MLIAQLSALKLDLYLKDLTKLRYLHQLDVSNMFLLRILTRALLIEFDSLKVTFDHAFHIKNLGDLRLNVAHSSCHISLCQQKYCLELLANSSVTDCKLVITLLDPTIRLH</sequence>
<keyword evidence="2" id="KW-1185">Reference proteome</keyword>
<evidence type="ECO:0000313" key="1">
    <source>
        <dbReference type="EMBL" id="RDX70158.1"/>
    </source>
</evidence>
<dbReference type="Proteomes" id="UP000257109">
    <property type="component" value="Unassembled WGS sequence"/>
</dbReference>
<reference evidence="1" key="1">
    <citation type="submission" date="2018-05" db="EMBL/GenBank/DDBJ databases">
        <title>Draft genome of Mucuna pruriens seed.</title>
        <authorList>
            <person name="Nnadi N.E."/>
            <person name="Vos R."/>
            <person name="Hasami M.H."/>
            <person name="Devisetty U.K."/>
            <person name="Aguiy J.C."/>
        </authorList>
    </citation>
    <scope>NUCLEOTIDE SEQUENCE [LARGE SCALE GENOMIC DNA]</scope>
    <source>
        <strain evidence="1">JCA_2017</strain>
    </source>
</reference>
<name>A0A371EVR6_MUCPR</name>
<dbReference type="AlphaFoldDB" id="A0A371EVR6"/>
<evidence type="ECO:0000313" key="2">
    <source>
        <dbReference type="Proteomes" id="UP000257109"/>
    </source>
</evidence>